<reference evidence="1 2" key="1">
    <citation type="submission" date="2016-07" db="EMBL/GenBank/DDBJ databases">
        <title>Complete genome sequence of the Lentzea guizhouensis DHS C013.</title>
        <authorList>
            <person name="Cao C."/>
        </authorList>
    </citation>
    <scope>NUCLEOTIDE SEQUENCE [LARGE SCALE GENOMIC DNA]</scope>
    <source>
        <strain evidence="1 2">DHS C013</strain>
    </source>
</reference>
<dbReference type="AlphaFoldDB" id="A0A1B2HGW1"/>
<protein>
    <submittedName>
        <fullName evidence="1">Uncharacterized protein</fullName>
    </submittedName>
</protein>
<accession>A0A1B2HGW1</accession>
<keyword evidence="2" id="KW-1185">Reference proteome</keyword>
<organism evidence="1 2">
    <name type="scientific">Lentzea guizhouensis</name>
    <dbReference type="NCBI Taxonomy" id="1586287"/>
    <lineage>
        <taxon>Bacteria</taxon>
        <taxon>Bacillati</taxon>
        <taxon>Actinomycetota</taxon>
        <taxon>Actinomycetes</taxon>
        <taxon>Pseudonocardiales</taxon>
        <taxon>Pseudonocardiaceae</taxon>
        <taxon>Lentzea</taxon>
    </lineage>
</organism>
<evidence type="ECO:0000313" key="2">
    <source>
        <dbReference type="Proteomes" id="UP000093053"/>
    </source>
</evidence>
<gene>
    <name evidence="1" type="ORF">BBK82_13595</name>
</gene>
<name>A0A1B2HGW1_9PSEU</name>
<evidence type="ECO:0000313" key="1">
    <source>
        <dbReference type="EMBL" id="ANZ36952.1"/>
    </source>
</evidence>
<proteinExistence type="predicted"/>
<dbReference type="KEGG" id="led:BBK82_13595"/>
<sequence>MRAGRLDRLFGGVVRRNRVRLVWDARGVTFDTAAEQLAERVCPVGHLYAAIRGDEQLLEEALVHQPAYGGRCTGVLLGAATGNIKCIV</sequence>
<dbReference type="STRING" id="1586287.BBK82_13595"/>
<dbReference type="EMBL" id="CP016793">
    <property type="protein sequence ID" value="ANZ36952.1"/>
    <property type="molecule type" value="Genomic_DNA"/>
</dbReference>
<dbReference type="Proteomes" id="UP000093053">
    <property type="component" value="Chromosome"/>
</dbReference>